<dbReference type="Proteomes" id="UP000681720">
    <property type="component" value="Unassembled WGS sequence"/>
</dbReference>
<gene>
    <name evidence="1" type="ORF">GIL414_LOCUS22002</name>
</gene>
<feature type="non-terminal residue" evidence="1">
    <location>
        <position position="73"/>
    </location>
</feature>
<sequence length="73" mass="8523">MYTEIIDYIYIVLVDTKNGTYLTPHGLSVLRQKRYSDLKIVINEESVVEPSKESYRKLFDPSKGNKFSGKYKD</sequence>
<accession>A0A8S2S7W5</accession>
<dbReference type="AlphaFoldDB" id="A0A8S2S7W5"/>
<proteinExistence type="predicted"/>
<dbReference type="EMBL" id="CAJOBJ010020525">
    <property type="protein sequence ID" value="CAF4211330.1"/>
    <property type="molecule type" value="Genomic_DNA"/>
</dbReference>
<protein>
    <submittedName>
        <fullName evidence="1">Uncharacterized protein</fullName>
    </submittedName>
</protein>
<name>A0A8S2S7W5_9BILA</name>
<comment type="caution">
    <text evidence="1">The sequence shown here is derived from an EMBL/GenBank/DDBJ whole genome shotgun (WGS) entry which is preliminary data.</text>
</comment>
<reference evidence="1" key="1">
    <citation type="submission" date="2021-02" db="EMBL/GenBank/DDBJ databases">
        <authorList>
            <person name="Nowell W R."/>
        </authorList>
    </citation>
    <scope>NUCLEOTIDE SEQUENCE</scope>
</reference>
<evidence type="ECO:0000313" key="2">
    <source>
        <dbReference type="Proteomes" id="UP000681720"/>
    </source>
</evidence>
<evidence type="ECO:0000313" key="1">
    <source>
        <dbReference type="EMBL" id="CAF4211330.1"/>
    </source>
</evidence>
<organism evidence="1 2">
    <name type="scientific">Rotaria magnacalcarata</name>
    <dbReference type="NCBI Taxonomy" id="392030"/>
    <lineage>
        <taxon>Eukaryota</taxon>
        <taxon>Metazoa</taxon>
        <taxon>Spiralia</taxon>
        <taxon>Gnathifera</taxon>
        <taxon>Rotifera</taxon>
        <taxon>Eurotatoria</taxon>
        <taxon>Bdelloidea</taxon>
        <taxon>Philodinida</taxon>
        <taxon>Philodinidae</taxon>
        <taxon>Rotaria</taxon>
    </lineage>
</organism>